<dbReference type="InterPro" id="IPR036291">
    <property type="entry name" value="NAD(P)-bd_dom_sf"/>
</dbReference>
<dbReference type="GO" id="GO:0005829">
    <property type="term" value="C:cytosol"/>
    <property type="evidence" value="ECO:0007669"/>
    <property type="project" value="TreeGrafter"/>
</dbReference>
<reference evidence="3 4" key="1">
    <citation type="journal article" date="2019" name="BMC Genomics">
        <title>Chromosome level assembly and comparative genome analysis confirm lager-brewing yeasts originated from a single hybridization.</title>
        <authorList>
            <person name="Salazar A.N."/>
            <person name="Gorter de Vries A.R."/>
            <person name="van den Broek M."/>
            <person name="Brouwers N."/>
            <person name="de la Torre Cortes P."/>
            <person name="Kuijpers N.G.A."/>
            <person name="Daran J.G."/>
            <person name="Abeel T."/>
        </authorList>
    </citation>
    <scope>NUCLEOTIDE SEQUENCE [LARGE SCALE GENOMIC DNA]</scope>
    <source>
        <strain evidence="3 4">CBS 1483</strain>
    </source>
</reference>
<dbReference type="PANTHER" id="PTHR10996:SF279">
    <property type="entry name" value="2-HYDROXYACID DEHYDROGENASE YPL113C-RELATED"/>
    <property type="match status" value="1"/>
</dbReference>
<keyword evidence="1" id="KW-0560">Oxidoreductase</keyword>
<evidence type="ECO:0000256" key="1">
    <source>
        <dbReference type="ARBA" id="ARBA00023002"/>
    </source>
</evidence>
<dbReference type="GO" id="GO:0051287">
    <property type="term" value="F:NAD binding"/>
    <property type="evidence" value="ECO:0007669"/>
    <property type="project" value="InterPro"/>
</dbReference>
<evidence type="ECO:0000313" key="4">
    <source>
        <dbReference type="Proteomes" id="UP000501346"/>
    </source>
</evidence>
<sequence length="396" mass="45074">MITSIDIADVTYSAKPRILVPYKTQWEVASHLPEYRKLAERVEFYKYEMSTKDDFVKFLETHRINGFWLTEEFFTVLGNPSSYIEFFPASLKVILVPWVGCDFIDGKLLRSKGITLCNIGPHAADHVTELAIFLAISCFRMTSFWEYCFKYVENGNVEQCKKYISSDSYEIVTDSYHGQEMKFPFRTDKCKPNKDRKVVHLAEKYTVGGKKMESPMNKKVLILGFGSIGQNIGSNLHKVFNMSIEYYKRTGPVQKSLLDYNAKYHSDLDDPNTWKNADLIILALPSTASTNNIINRKSLAWCKDGVRIVNVGRGTCIDEDVLLDALESGKVASCGLDVFKNEETRVKQELLRRWDVTALPHIGSTVADMVIKQTLITLENVQDIFVEGGDGKYVLN</sequence>
<dbReference type="EMBL" id="CP048997">
    <property type="protein sequence ID" value="QID82863.1"/>
    <property type="molecule type" value="Genomic_DNA"/>
</dbReference>
<dbReference type="GO" id="GO:0016618">
    <property type="term" value="F:hydroxypyruvate reductase [NAD(P)H] activity"/>
    <property type="evidence" value="ECO:0007669"/>
    <property type="project" value="TreeGrafter"/>
</dbReference>
<dbReference type="InterPro" id="IPR006140">
    <property type="entry name" value="D-isomer_DH_NAD-bd"/>
</dbReference>
<dbReference type="SUPFAM" id="SSF52283">
    <property type="entry name" value="Formate/glycerate dehydrogenase catalytic domain-like"/>
    <property type="match status" value="1"/>
</dbReference>
<dbReference type="Gene3D" id="3.40.50.720">
    <property type="entry name" value="NAD(P)-binding Rossmann-like Domain"/>
    <property type="match status" value="2"/>
</dbReference>
<dbReference type="SUPFAM" id="SSF51735">
    <property type="entry name" value="NAD(P)-binding Rossmann-fold domains"/>
    <property type="match status" value="1"/>
</dbReference>
<gene>
    <name evidence="3" type="ORF">GRS66_005295</name>
</gene>
<organism evidence="3 4">
    <name type="scientific">Saccharomyces pastorianus</name>
    <name type="common">Lager yeast</name>
    <name type="synonym">Saccharomyces cerevisiae x Saccharomyces eubayanus</name>
    <dbReference type="NCBI Taxonomy" id="27292"/>
    <lineage>
        <taxon>Eukaryota</taxon>
        <taxon>Fungi</taxon>
        <taxon>Dikarya</taxon>
        <taxon>Ascomycota</taxon>
        <taxon>Saccharomycotina</taxon>
        <taxon>Saccharomycetes</taxon>
        <taxon>Saccharomycetales</taxon>
        <taxon>Saccharomycetaceae</taxon>
        <taxon>Saccharomyces</taxon>
    </lineage>
</organism>
<accession>A0A6C1E1U8</accession>
<feature type="domain" description="D-isomer specific 2-hydroxyacid dehydrogenase NAD-binding" evidence="2">
    <location>
        <begin position="213"/>
        <end position="363"/>
    </location>
</feature>
<dbReference type="InterPro" id="IPR050223">
    <property type="entry name" value="D-isomer_2-hydroxyacid_DH"/>
</dbReference>
<dbReference type="PANTHER" id="PTHR10996">
    <property type="entry name" value="2-HYDROXYACID DEHYDROGENASE-RELATED"/>
    <property type="match status" value="1"/>
</dbReference>
<dbReference type="AlphaFoldDB" id="A0A6C1E1U8"/>
<evidence type="ECO:0000259" key="2">
    <source>
        <dbReference type="Pfam" id="PF02826"/>
    </source>
</evidence>
<keyword evidence="4" id="KW-1185">Reference proteome</keyword>
<dbReference type="GO" id="GO:0030267">
    <property type="term" value="F:glyoxylate reductase (NADPH) activity"/>
    <property type="evidence" value="ECO:0007669"/>
    <property type="project" value="TreeGrafter"/>
</dbReference>
<proteinExistence type="predicted"/>
<protein>
    <recommendedName>
        <fullName evidence="2">D-isomer specific 2-hydroxyacid dehydrogenase NAD-binding domain-containing protein</fullName>
    </recommendedName>
</protein>
<dbReference type="Pfam" id="PF02826">
    <property type="entry name" value="2-Hacid_dh_C"/>
    <property type="match status" value="1"/>
</dbReference>
<evidence type="ECO:0000313" key="3">
    <source>
        <dbReference type="EMBL" id="QID82863.1"/>
    </source>
</evidence>
<dbReference type="OrthoDB" id="298012at2759"/>
<dbReference type="Proteomes" id="UP000501346">
    <property type="component" value="Chromosome ScXVI"/>
</dbReference>
<name>A0A6C1E1U8_SACPS</name>